<dbReference type="CDD" id="cd07792">
    <property type="entry name" value="ASKHA_NBD_FGGY_GK1-3-like"/>
    <property type="match status" value="1"/>
</dbReference>
<comment type="catalytic activity">
    <reaction evidence="10">
        <text>glycerol + ATP = sn-glycerol 3-phosphate + ADP + H(+)</text>
        <dbReference type="Rhea" id="RHEA:21644"/>
        <dbReference type="ChEBI" id="CHEBI:15378"/>
        <dbReference type="ChEBI" id="CHEBI:17754"/>
        <dbReference type="ChEBI" id="CHEBI:30616"/>
        <dbReference type="ChEBI" id="CHEBI:57597"/>
        <dbReference type="ChEBI" id="CHEBI:456216"/>
        <dbReference type="EC" id="2.7.1.30"/>
    </reaction>
</comment>
<evidence type="ECO:0000256" key="2">
    <source>
        <dbReference type="ARBA" id="ARBA00009156"/>
    </source>
</evidence>
<dbReference type="NCBIfam" id="TIGR01311">
    <property type="entry name" value="glycerol_kin"/>
    <property type="match status" value="1"/>
</dbReference>
<dbReference type="GO" id="GO:0005739">
    <property type="term" value="C:mitochondrion"/>
    <property type="evidence" value="ECO:0007669"/>
    <property type="project" value="TreeGrafter"/>
</dbReference>
<dbReference type="SUPFAM" id="SSF53067">
    <property type="entry name" value="Actin-like ATPase domain"/>
    <property type="match status" value="2"/>
</dbReference>
<comment type="pathway">
    <text evidence="1">Polyol metabolism; glycerol degradation via glycerol kinase pathway; sn-glycerol 3-phosphate from glycerol: step 1/1.</text>
</comment>
<evidence type="ECO:0000256" key="5">
    <source>
        <dbReference type="ARBA" id="ARBA00022741"/>
    </source>
</evidence>
<accession>A0AAD9KZ63</accession>
<dbReference type="Proteomes" id="UP001209878">
    <property type="component" value="Unassembled WGS sequence"/>
</dbReference>
<dbReference type="InterPro" id="IPR042018">
    <property type="entry name" value="GK1-3_metazoan-type"/>
</dbReference>
<dbReference type="AlphaFoldDB" id="A0AAD9KZ63"/>
<dbReference type="PIRSF" id="PIRSF000538">
    <property type="entry name" value="GlpK"/>
    <property type="match status" value="1"/>
</dbReference>
<evidence type="ECO:0000256" key="1">
    <source>
        <dbReference type="ARBA" id="ARBA00005190"/>
    </source>
</evidence>
<evidence type="ECO:0000313" key="14">
    <source>
        <dbReference type="EMBL" id="KAK2180002.1"/>
    </source>
</evidence>
<comment type="similarity">
    <text evidence="2">Belongs to the FGGY kinase family.</text>
</comment>
<evidence type="ECO:0000256" key="4">
    <source>
        <dbReference type="ARBA" id="ARBA00022679"/>
    </source>
</evidence>
<dbReference type="InterPro" id="IPR018485">
    <property type="entry name" value="FGGY_C"/>
</dbReference>
<reference evidence="14" key="1">
    <citation type="journal article" date="2023" name="Mol. Biol. Evol.">
        <title>Third-Generation Sequencing Reveals the Adaptive Role of the Epigenome in Three Deep-Sea Polychaetes.</title>
        <authorList>
            <person name="Perez M."/>
            <person name="Aroh O."/>
            <person name="Sun Y."/>
            <person name="Lan Y."/>
            <person name="Juniper S.K."/>
            <person name="Young C.R."/>
            <person name="Angers B."/>
            <person name="Qian P.Y."/>
        </authorList>
    </citation>
    <scope>NUCLEOTIDE SEQUENCE</scope>
    <source>
        <strain evidence="14">R07B-5</strain>
    </source>
</reference>
<sequence length="494" mass="53284">MTYISIELILSIFQIFDSKSAKVVASHQLEIKQLFPNAGWVEEDPKEILSTVKQCIEKAVGKLSSLKLNAADIKAIGITNQRETTVAWDKETGEPLSNAIVWMDVRTAGICDALISGPAGGDKDFLREKCGLPLSTYFSALKMRWLMDNVDAVKTAIAKGRCLFGTVDTWVVWNLTGGKNGGRHLTDVTNASRTMLMDLRTLQWHTELCKFFDIPKEVLPEICSSSEIYGEVKDGVLKNIPISGILGDQQAALVGQCCFEKGQAKNTYGTGCFLLTNTGTEPVISKHGLLTTLGYKLGKNAPTHYALEGSVAIAGASVRWLRDNLGIIKNSADVEPLAASVTDTKGCYFVPAFTGLFCPYWRSDARGIICGLTQLTTKAHISRACLEAVCFQTAELLEAFQLDSGFEVSKLLVDGGMTANKLLMQIQADVTGVPVVVPSMCETTALGAAMAAGAAEGVEVWDLTAVTSTISTVTYKPAMSQQGTCPVNIWGLFH</sequence>
<keyword evidence="6" id="KW-0418">Kinase</keyword>
<evidence type="ECO:0000259" key="13">
    <source>
        <dbReference type="Pfam" id="PF02782"/>
    </source>
</evidence>
<keyword evidence="5" id="KW-0547">Nucleotide-binding</keyword>
<evidence type="ECO:0000259" key="12">
    <source>
        <dbReference type="Pfam" id="PF00370"/>
    </source>
</evidence>
<dbReference type="InterPro" id="IPR018484">
    <property type="entry name" value="FGGY_N"/>
</dbReference>
<dbReference type="FunFam" id="3.30.420.40:FF:000177">
    <property type="entry name" value="Glycerol kinase"/>
    <property type="match status" value="1"/>
</dbReference>
<evidence type="ECO:0000256" key="8">
    <source>
        <dbReference type="ARBA" id="ARBA00022840"/>
    </source>
</evidence>
<evidence type="ECO:0000256" key="3">
    <source>
        <dbReference type="ARBA" id="ARBA00012099"/>
    </source>
</evidence>
<evidence type="ECO:0000313" key="15">
    <source>
        <dbReference type="Proteomes" id="UP001209878"/>
    </source>
</evidence>
<dbReference type="PANTHER" id="PTHR10196">
    <property type="entry name" value="SUGAR KINASE"/>
    <property type="match status" value="1"/>
</dbReference>
<evidence type="ECO:0000256" key="9">
    <source>
        <dbReference type="ARBA" id="ARBA00043149"/>
    </source>
</evidence>
<dbReference type="FunFam" id="3.30.420.40:FF:000108">
    <property type="entry name" value="Glycerol kinase, glycosomal"/>
    <property type="match status" value="1"/>
</dbReference>
<gene>
    <name evidence="14" type="ORF">NP493_463g02056</name>
</gene>
<dbReference type="GO" id="GO:0006641">
    <property type="term" value="P:triglyceride metabolic process"/>
    <property type="evidence" value="ECO:0007669"/>
    <property type="project" value="TreeGrafter"/>
</dbReference>
<dbReference type="GO" id="GO:0006071">
    <property type="term" value="P:glycerol metabolic process"/>
    <property type="evidence" value="ECO:0007669"/>
    <property type="project" value="UniProtKB-KW"/>
</dbReference>
<dbReference type="Pfam" id="PF00370">
    <property type="entry name" value="FGGY_N"/>
    <property type="match status" value="1"/>
</dbReference>
<evidence type="ECO:0000256" key="10">
    <source>
        <dbReference type="ARBA" id="ARBA00052101"/>
    </source>
</evidence>
<keyword evidence="7" id="KW-0319">Glycerol metabolism</keyword>
<dbReference type="GO" id="GO:0005524">
    <property type="term" value="F:ATP binding"/>
    <property type="evidence" value="ECO:0007669"/>
    <property type="project" value="UniProtKB-KW"/>
</dbReference>
<dbReference type="Pfam" id="PF02782">
    <property type="entry name" value="FGGY_C"/>
    <property type="match status" value="1"/>
</dbReference>
<dbReference type="EMBL" id="JAODUO010000463">
    <property type="protein sequence ID" value="KAK2180002.1"/>
    <property type="molecule type" value="Genomic_DNA"/>
</dbReference>
<evidence type="ECO:0000256" key="6">
    <source>
        <dbReference type="ARBA" id="ARBA00022777"/>
    </source>
</evidence>
<evidence type="ECO:0000256" key="7">
    <source>
        <dbReference type="ARBA" id="ARBA00022798"/>
    </source>
</evidence>
<dbReference type="InterPro" id="IPR043129">
    <property type="entry name" value="ATPase_NBD"/>
</dbReference>
<dbReference type="GO" id="GO:0004370">
    <property type="term" value="F:glycerol kinase activity"/>
    <property type="evidence" value="ECO:0007669"/>
    <property type="project" value="UniProtKB-EC"/>
</dbReference>
<feature type="domain" description="Carbohydrate kinase FGGY N-terminal" evidence="12">
    <location>
        <begin position="15"/>
        <end position="255"/>
    </location>
</feature>
<keyword evidence="8" id="KW-0067">ATP-binding</keyword>
<protein>
    <recommendedName>
        <fullName evidence="11">Probable glycerol kinase</fullName>
        <ecNumber evidence="3">2.7.1.30</ecNumber>
    </recommendedName>
    <alternativeName>
        <fullName evidence="9">ATP:glycerol 3-phosphotransferase</fullName>
    </alternativeName>
</protein>
<comment type="caution">
    <text evidence="14">The sequence shown here is derived from an EMBL/GenBank/DDBJ whole genome shotgun (WGS) entry which is preliminary data.</text>
</comment>
<dbReference type="NCBIfam" id="NF000756">
    <property type="entry name" value="PRK00047.1"/>
    <property type="match status" value="1"/>
</dbReference>
<proteinExistence type="inferred from homology"/>
<keyword evidence="15" id="KW-1185">Reference proteome</keyword>
<dbReference type="InterPro" id="IPR018483">
    <property type="entry name" value="Carb_kinase_FGGY_CS"/>
</dbReference>
<dbReference type="Gene3D" id="3.30.420.40">
    <property type="match status" value="2"/>
</dbReference>
<dbReference type="InterPro" id="IPR000577">
    <property type="entry name" value="Carb_kinase_FGGY"/>
</dbReference>
<name>A0AAD9KZ63_RIDPI</name>
<dbReference type="InterPro" id="IPR005999">
    <property type="entry name" value="Glycerol_kin"/>
</dbReference>
<organism evidence="14 15">
    <name type="scientific">Ridgeia piscesae</name>
    <name type="common">Tubeworm</name>
    <dbReference type="NCBI Taxonomy" id="27915"/>
    <lineage>
        <taxon>Eukaryota</taxon>
        <taxon>Metazoa</taxon>
        <taxon>Spiralia</taxon>
        <taxon>Lophotrochozoa</taxon>
        <taxon>Annelida</taxon>
        <taxon>Polychaeta</taxon>
        <taxon>Sedentaria</taxon>
        <taxon>Canalipalpata</taxon>
        <taxon>Sabellida</taxon>
        <taxon>Siboglinidae</taxon>
        <taxon>Ridgeia</taxon>
    </lineage>
</organism>
<dbReference type="GO" id="GO:0046167">
    <property type="term" value="P:glycerol-3-phosphate biosynthetic process"/>
    <property type="evidence" value="ECO:0007669"/>
    <property type="project" value="TreeGrafter"/>
</dbReference>
<dbReference type="EC" id="2.7.1.30" evidence="3"/>
<dbReference type="PROSITE" id="PS00933">
    <property type="entry name" value="FGGY_KINASES_1"/>
    <property type="match status" value="1"/>
</dbReference>
<evidence type="ECO:0000256" key="11">
    <source>
        <dbReference type="ARBA" id="ARBA00071571"/>
    </source>
</evidence>
<keyword evidence="4" id="KW-0808">Transferase</keyword>
<feature type="domain" description="Carbohydrate kinase FGGY C-terminal" evidence="13">
    <location>
        <begin position="265"/>
        <end position="455"/>
    </location>
</feature>
<dbReference type="PANTHER" id="PTHR10196:SF69">
    <property type="entry name" value="GLYCEROL KINASE"/>
    <property type="match status" value="1"/>
</dbReference>